<dbReference type="STRING" id="910964.GEAM_3162"/>
<dbReference type="InterPro" id="IPR007893">
    <property type="entry name" value="Spore_coat_U/FanG"/>
</dbReference>
<dbReference type="InterPro" id="IPR053167">
    <property type="entry name" value="Spore_coat_component"/>
</dbReference>
<dbReference type="PANTHER" id="PTHR37089:SF4">
    <property type="entry name" value="EXPORTED PROTEIN"/>
    <property type="match status" value="1"/>
</dbReference>
<keyword evidence="4" id="KW-1185">Reference proteome</keyword>
<feature type="chain" id="PRO_5001790901" evidence="1">
    <location>
        <begin position="26"/>
        <end position="183"/>
    </location>
</feature>
<feature type="domain" description="Spore coat protein U/FanG" evidence="2">
    <location>
        <begin position="30"/>
        <end position="180"/>
    </location>
</feature>
<dbReference type="PANTHER" id="PTHR37089">
    <property type="entry name" value="PROTEIN U-RELATED"/>
    <property type="match status" value="1"/>
</dbReference>
<dbReference type="Pfam" id="PF05229">
    <property type="entry name" value="SCPU"/>
    <property type="match status" value="1"/>
</dbReference>
<dbReference type="RefSeq" id="WP_034793256.1">
    <property type="nucleotide sequence ID" value="NZ_JMPJ01000065.1"/>
</dbReference>
<comment type="caution">
    <text evidence="3">The sequence shown here is derived from an EMBL/GenBank/DDBJ whole genome shotgun (WGS) entry which is preliminary data.</text>
</comment>
<name>A0A085G6K9_EWIA3</name>
<dbReference type="Proteomes" id="UP000028640">
    <property type="component" value="Unassembled WGS sequence"/>
</dbReference>
<evidence type="ECO:0000256" key="1">
    <source>
        <dbReference type="SAM" id="SignalP"/>
    </source>
</evidence>
<organism evidence="3 4">
    <name type="scientific">Ewingella americana (strain ATCC 33852 / DSM 4580 / CCUG 14506 / JCM 5911 / LMG 7869 / NCTC 12157 / CDC 1468-78)</name>
    <dbReference type="NCBI Taxonomy" id="910964"/>
    <lineage>
        <taxon>Bacteria</taxon>
        <taxon>Pseudomonadati</taxon>
        <taxon>Pseudomonadota</taxon>
        <taxon>Gammaproteobacteria</taxon>
        <taxon>Enterobacterales</taxon>
        <taxon>Yersiniaceae</taxon>
        <taxon>Ewingella</taxon>
    </lineage>
</organism>
<evidence type="ECO:0000259" key="2">
    <source>
        <dbReference type="Pfam" id="PF05229"/>
    </source>
</evidence>
<feature type="signal peptide" evidence="1">
    <location>
        <begin position="1"/>
        <end position="25"/>
    </location>
</feature>
<accession>A0A085G6K9</accession>
<evidence type="ECO:0000313" key="4">
    <source>
        <dbReference type="Proteomes" id="UP000028640"/>
    </source>
</evidence>
<keyword evidence="1" id="KW-0732">Signal</keyword>
<dbReference type="OrthoDB" id="6506871at2"/>
<dbReference type="GeneID" id="78381507"/>
<dbReference type="SMART" id="SM00972">
    <property type="entry name" value="SCPU"/>
    <property type="match status" value="1"/>
</dbReference>
<sequence length="183" mass="18271">MDVKNQSLLGLITAALLTLPLGAQAAGTLTGQVGVQLIISTGCTVGNGSTTGGTNQWGTLNFGNYADLTSIINGTVTGTNGSAVTITCSTGLTPSLSLNGGLAATGAVRAMTFDANKISYRLYSDAARTTEIGINTPIALTTGTTAQNIPIYGRVLPGDQTGAGGTAPPAGTYNDTVVATISW</sequence>
<evidence type="ECO:0000313" key="3">
    <source>
        <dbReference type="EMBL" id="KFC79354.1"/>
    </source>
</evidence>
<gene>
    <name evidence="3" type="ORF">GEAM_3162</name>
</gene>
<dbReference type="EMBL" id="JMPJ01000065">
    <property type="protein sequence ID" value="KFC79354.1"/>
    <property type="molecule type" value="Genomic_DNA"/>
</dbReference>
<protein>
    <submittedName>
        <fullName evidence="3">Putative fimbrial subunit</fullName>
    </submittedName>
</protein>
<proteinExistence type="predicted"/>
<dbReference type="eggNOG" id="COG5430">
    <property type="taxonomic scope" value="Bacteria"/>
</dbReference>
<reference evidence="3 4" key="1">
    <citation type="submission" date="2014-05" db="EMBL/GenBank/DDBJ databases">
        <title>ATOL: Assembling a taxonomically balanced genome-scale reconstruction of the evolutionary history of the Enterobacteriaceae.</title>
        <authorList>
            <person name="Plunkett G.III."/>
            <person name="Neeno-Eckwall E.C."/>
            <person name="Glasner J.D."/>
            <person name="Perna N.T."/>
        </authorList>
    </citation>
    <scope>NUCLEOTIDE SEQUENCE [LARGE SCALE GENOMIC DNA]</scope>
    <source>
        <strain evidence="3 4">ATCC 33852</strain>
    </source>
</reference>
<dbReference type="AlphaFoldDB" id="A0A085G6K9"/>